<accession>A0A0F6U5K5</accession>
<dbReference type="EMBL" id="CP011304">
    <property type="protein sequence ID" value="AKE65514.1"/>
    <property type="molecule type" value="Genomic_DNA"/>
</dbReference>
<organism evidence="1 2">
    <name type="scientific">Microcystis aeruginosa NIES-2549</name>
    <dbReference type="NCBI Taxonomy" id="1641812"/>
    <lineage>
        <taxon>Bacteria</taxon>
        <taxon>Bacillati</taxon>
        <taxon>Cyanobacteriota</taxon>
        <taxon>Cyanophyceae</taxon>
        <taxon>Oscillatoriophycideae</taxon>
        <taxon>Chroococcales</taxon>
        <taxon>Microcystaceae</taxon>
        <taxon>Microcystis</taxon>
    </lineage>
</organism>
<name>A0A0F6U5K5_MICAE</name>
<sequence length="62" mass="6864">MGGIFGRSIDCFRSIIIIEKIKASGFALIMYILPESAISNVLEIFDIFAGNNNPTTGIFFFE</sequence>
<proteinExistence type="predicted"/>
<evidence type="ECO:0000313" key="2">
    <source>
        <dbReference type="Proteomes" id="UP000034103"/>
    </source>
</evidence>
<protein>
    <submittedName>
        <fullName evidence="1">Uncharacterized protein</fullName>
    </submittedName>
</protein>
<evidence type="ECO:0000313" key="1">
    <source>
        <dbReference type="EMBL" id="AKE65514.1"/>
    </source>
</evidence>
<reference evidence="1 2" key="1">
    <citation type="journal article" date="2015" name="Genome Announc.">
        <title>Complete Genome Sequence of Microcystis aeruginosa NIES-2549, a Bloom-Forming Cyanobacterium from Lake Kasumigaura, Japan.</title>
        <authorList>
            <person name="Yamaguchi H."/>
            <person name="Suzuki S."/>
            <person name="Tanabe Y."/>
            <person name="Osana Y."/>
            <person name="Shimura Y."/>
            <person name="Ishida K."/>
            <person name="Kawachi M."/>
        </authorList>
    </citation>
    <scope>NUCLEOTIDE SEQUENCE [LARGE SCALE GENOMIC DNA]</scope>
    <source>
        <strain evidence="1 2">NIES-2549</strain>
    </source>
</reference>
<gene>
    <name evidence="1" type="ORF">MYAER_3176</name>
</gene>
<dbReference type="Proteomes" id="UP000034103">
    <property type="component" value="Chromosome"/>
</dbReference>
<dbReference type="HOGENOM" id="CLU_2899125_0_0_3"/>
<dbReference type="AlphaFoldDB" id="A0A0F6U5K5"/>
<dbReference type="PATRIC" id="fig|1641812.3.peg.3280"/>